<dbReference type="AlphaFoldDB" id="A0A364NB56"/>
<proteinExistence type="predicted"/>
<protein>
    <submittedName>
        <fullName evidence="1">Uncharacterized protein</fullName>
    </submittedName>
</protein>
<accession>A0A364NB56</accession>
<name>A0A364NB56_STELY</name>
<evidence type="ECO:0000313" key="2">
    <source>
        <dbReference type="Proteomes" id="UP000249619"/>
    </source>
</evidence>
<reference evidence="2" key="1">
    <citation type="submission" date="2018-05" db="EMBL/GenBank/DDBJ databases">
        <title>Draft genome sequence of Stemphylium lycopersici strain CIDEFI 213.</title>
        <authorList>
            <person name="Medina R."/>
            <person name="Franco M.E.E."/>
            <person name="Lucentini C.G."/>
            <person name="Saparrat M.C.N."/>
            <person name="Balatti P.A."/>
        </authorList>
    </citation>
    <scope>NUCLEOTIDE SEQUENCE [LARGE SCALE GENOMIC DNA]</scope>
    <source>
        <strain evidence="2">CIDEFI 213</strain>
    </source>
</reference>
<organism evidence="1 2">
    <name type="scientific">Stemphylium lycopersici</name>
    <name type="common">Tomato gray leaf spot disease fungus</name>
    <name type="synonym">Thyrospora lycopersici</name>
    <dbReference type="NCBI Taxonomy" id="183478"/>
    <lineage>
        <taxon>Eukaryota</taxon>
        <taxon>Fungi</taxon>
        <taxon>Dikarya</taxon>
        <taxon>Ascomycota</taxon>
        <taxon>Pezizomycotina</taxon>
        <taxon>Dothideomycetes</taxon>
        <taxon>Pleosporomycetidae</taxon>
        <taxon>Pleosporales</taxon>
        <taxon>Pleosporineae</taxon>
        <taxon>Pleosporaceae</taxon>
        <taxon>Stemphylium</taxon>
    </lineage>
</organism>
<dbReference type="Proteomes" id="UP000249619">
    <property type="component" value="Unassembled WGS sequence"/>
</dbReference>
<evidence type="ECO:0000313" key="1">
    <source>
        <dbReference type="EMBL" id="RAR14413.1"/>
    </source>
</evidence>
<sequence>MPTELFRLYSEAKLTLLPSGPIYLRPSGMSHAAQSPALEYISSAPAPPGFFPSAPLPTSHLGVIPTAPAPTNTKSALITSQGNGTGTLPMQSTDQGLKPIPPAATQIGDPNGHHEITEPDFSATRPCVGCSPVIEMTATGWLDIPVGEQHDSTNAFTPEHMTSEDPQSATISASPTKFLVGQAPDGGDIVIGESYTLTPGQTITIGDTHIGIQTSGGNTEVVIGTAVIPMQSDRLQTTDMSSLSLPDSLPPIITIGNTTITPNAQSQYVLAEQTLIPGGKPITISGTIVSLAPSATALVMDGKTSNVVPAVGGVYTTVVPAALTFHNEVYTTNRAGYIMMGLGTTLIPGGNPVTIDGTILSLDPSGIAVVIQGTKKTLEPVTTVVTLTRDPNALETSPGTRAGDGADRSTSNVYFCPTAQPTFAGAMRYQGTTSDGWLATVRRTMMLEIRRWGKMALDKRREDGIQQIYFEHVAMAHGTTST</sequence>
<comment type="caution">
    <text evidence="1">The sequence shown here is derived from an EMBL/GenBank/DDBJ whole genome shotgun (WGS) entry which is preliminary data.</text>
</comment>
<dbReference type="EMBL" id="QGDH01000022">
    <property type="protein sequence ID" value="RAR14413.1"/>
    <property type="molecule type" value="Genomic_DNA"/>
</dbReference>
<gene>
    <name evidence="1" type="ORF">DDE83_002181</name>
</gene>
<keyword evidence="2" id="KW-1185">Reference proteome</keyword>